<gene>
    <name evidence="3" type="ORF">PAT01_34460</name>
</gene>
<dbReference type="InterPro" id="IPR027021">
    <property type="entry name" value="C-di-GMP_BP_PA4608"/>
</dbReference>
<keyword evidence="1" id="KW-0973">c-di-GMP</keyword>
<evidence type="ECO:0000313" key="4">
    <source>
        <dbReference type="Proteomes" id="UP000321189"/>
    </source>
</evidence>
<dbReference type="InterPro" id="IPR009875">
    <property type="entry name" value="PilZ_domain"/>
</dbReference>
<keyword evidence="4" id="KW-1185">Reference proteome</keyword>
<evidence type="ECO:0000259" key="2">
    <source>
        <dbReference type="Pfam" id="PF07238"/>
    </source>
</evidence>
<evidence type="ECO:0000256" key="1">
    <source>
        <dbReference type="PIRNR" id="PIRNR028141"/>
    </source>
</evidence>
<dbReference type="EMBL" id="BJUT01000057">
    <property type="protein sequence ID" value="GEK78142.1"/>
    <property type="molecule type" value="Genomic_DNA"/>
</dbReference>
<comment type="function">
    <text evidence="1">Binds the second messenger bis-(3'-5') cyclic dimeric guanosine monophosphate (c-di-GMP). Can bind two c-di-GMP molecules per monomer. May play a role in bacterial second-messenger regulated processes. Binding to c-di-GMP induces a conformational change of the C- and N-termini resulting in the exposure of a highly negative surface on one side of the protein to a possible effector protein.</text>
</comment>
<dbReference type="SUPFAM" id="SSF141371">
    <property type="entry name" value="PilZ domain-like"/>
    <property type="match status" value="1"/>
</dbReference>
<feature type="domain" description="PilZ" evidence="2">
    <location>
        <begin position="16"/>
        <end position="113"/>
    </location>
</feature>
<dbReference type="PIRSF" id="PIRSF028141">
    <property type="entry name" value="C-di-GMP_BP_PA4608"/>
    <property type="match status" value="1"/>
</dbReference>
<protein>
    <recommendedName>
        <fullName evidence="1">Cyclic diguanosine monophosphate-binding protein</fullName>
        <shortName evidence="1">c-di-GMP-binding protein</shortName>
    </recommendedName>
    <alternativeName>
        <fullName evidence="1">Pilz domain-containing protein</fullName>
    </alternativeName>
</protein>
<organism evidence="3 4">
    <name type="scientific">Pseudoalteromonas atlantica</name>
    <name type="common">Alteromonas atlantica</name>
    <dbReference type="NCBI Taxonomy" id="288"/>
    <lineage>
        <taxon>Bacteria</taxon>
        <taxon>Pseudomonadati</taxon>
        <taxon>Pseudomonadota</taxon>
        <taxon>Gammaproteobacteria</taxon>
        <taxon>Alteromonadales</taxon>
        <taxon>Pseudoalteromonadaceae</taxon>
        <taxon>Pseudoalteromonas</taxon>
    </lineage>
</organism>
<evidence type="ECO:0000313" key="3">
    <source>
        <dbReference type="EMBL" id="GEK78142.1"/>
    </source>
</evidence>
<keyword evidence="1" id="KW-0547">Nucleotide-binding</keyword>
<proteinExistence type="predicted"/>
<dbReference type="Proteomes" id="UP000321189">
    <property type="component" value="Unassembled WGS sequence"/>
</dbReference>
<sequence length="131" mass="14946">MLDLNITIKATRFMENRRQFSRILFSTAAQLEFAGESYPCKLLDVSLHGALITKCAAFSGTKNSEATLRFTLPQSDIEIKMEVFICHIEDKHIGLNCHHIDINSITYLKRLVELNLADEQLLHRELASLIE</sequence>
<name>A0ABQ0UI89_PSEAF</name>
<dbReference type="Pfam" id="PF07238">
    <property type="entry name" value="PilZ"/>
    <property type="match status" value="1"/>
</dbReference>
<dbReference type="Gene3D" id="2.40.10.220">
    <property type="entry name" value="predicted glycosyltransferase like domains"/>
    <property type="match status" value="1"/>
</dbReference>
<accession>A0ABQ0UI89</accession>
<comment type="caution">
    <text evidence="3">The sequence shown here is derived from an EMBL/GenBank/DDBJ whole genome shotgun (WGS) entry which is preliminary data.</text>
</comment>
<comment type="subunit">
    <text evidence="1">Monomer in both c-di-GMP-bound and free forms.</text>
</comment>
<reference evidence="3 4" key="1">
    <citation type="submission" date="2019-07" db="EMBL/GenBank/DDBJ databases">
        <title>Whole genome shotgun sequence of Pseudoalteromonas atlantica NBRC 103033.</title>
        <authorList>
            <person name="Hosoyama A."/>
            <person name="Uohara A."/>
            <person name="Ohji S."/>
            <person name="Ichikawa N."/>
        </authorList>
    </citation>
    <scope>NUCLEOTIDE SEQUENCE [LARGE SCALE GENOMIC DNA]</scope>
    <source>
        <strain evidence="3 4">NBRC 103033</strain>
    </source>
</reference>